<evidence type="ECO:0000313" key="3">
    <source>
        <dbReference type="Proteomes" id="UP001085076"/>
    </source>
</evidence>
<accession>A0A9D5HBN9</accession>
<keyword evidence="3" id="KW-1185">Reference proteome</keyword>
<name>A0A9D5HBN9_9LILI</name>
<proteinExistence type="predicted"/>
<gene>
    <name evidence="2" type="ORF">J5N97_018670</name>
</gene>
<dbReference type="AlphaFoldDB" id="A0A9D5HBN9"/>
<organism evidence="2 3">
    <name type="scientific">Dioscorea zingiberensis</name>
    <dbReference type="NCBI Taxonomy" id="325984"/>
    <lineage>
        <taxon>Eukaryota</taxon>
        <taxon>Viridiplantae</taxon>
        <taxon>Streptophyta</taxon>
        <taxon>Embryophyta</taxon>
        <taxon>Tracheophyta</taxon>
        <taxon>Spermatophyta</taxon>
        <taxon>Magnoliopsida</taxon>
        <taxon>Liliopsida</taxon>
        <taxon>Dioscoreales</taxon>
        <taxon>Dioscoreaceae</taxon>
        <taxon>Dioscorea</taxon>
    </lineage>
</organism>
<evidence type="ECO:0000313" key="2">
    <source>
        <dbReference type="EMBL" id="KAJ0970711.1"/>
    </source>
</evidence>
<dbReference type="EMBL" id="JAGGNH010000005">
    <property type="protein sequence ID" value="KAJ0970711.1"/>
    <property type="molecule type" value="Genomic_DNA"/>
</dbReference>
<evidence type="ECO:0000256" key="1">
    <source>
        <dbReference type="SAM" id="MobiDB-lite"/>
    </source>
</evidence>
<feature type="region of interest" description="Disordered" evidence="1">
    <location>
        <begin position="1"/>
        <end position="26"/>
    </location>
</feature>
<reference evidence="2" key="2">
    <citation type="journal article" date="2022" name="Hortic Res">
        <title>The genome of Dioscorea zingiberensis sheds light on the biosynthesis, origin and evolution of the medicinally important diosgenin saponins.</title>
        <authorList>
            <person name="Li Y."/>
            <person name="Tan C."/>
            <person name="Li Z."/>
            <person name="Guo J."/>
            <person name="Li S."/>
            <person name="Chen X."/>
            <person name="Wang C."/>
            <person name="Dai X."/>
            <person name="Yang H."/>
            <person name="Song W."/>
            <person name="Hou L."/>
            <person name="Xu J."/>
            <person name="Tong Z."/>
            <person name="Xu A."/>
            <person name="Yuan X."/>
            <person name="Wang W."/>
            <person name="Yang Q."/>
            <person name="Chen L."/>
            <person name="Sun Z."/>
            <person name="Wang K."/>
            <person name="Pan B."/>
            <person name="Chen J."/>
            <person name="Bao Y."/>
            <person name="Liu F."/>
            <person name="Qi X."/>
            <person name="Gang D.R."/>
            <person name="Wen J."/>
            <person name="Li J."/>
        </authorList>
    </citation>
    <scope>NUCLEOTIDE SEQUENCE</scope>
    <source>
        <strain evidence="2">Dzin_1.0</strain>
    </source>
</reference>
<dbReference type="OrthoDB" id="442947at2759"/>
<dbReference type="Proteomes" id="UP001085076">
    <property type="component" value="Miscellaneous, Linkage group lg05"/>
</dbReference>
<reference evidence="2" key="1">
    <citation type="submission" date="2021-03" db="EMBL/GenBank/DDBJ databases">
        <authorList>
            <person name="Li Z."/>
            <person name="Yang C."/>
        </authorList>
    </citation>
    <scope>NUCLEOTIDE SEQUENCE</scope>
    <source>
        <strain evidence="2">Dzin_1.0</strain>
        <tissue evidence="2">Leaf</tissue>
    </source>
</reference>
<protein>
    <submittedName>
        <fullName evidence="2">Uncharacterized protein</fullName>
    </submittedName>
</protein>
<sequence>MEPLKTIYGSDSDDDAGDGEPPMNSVGFKERTMLCMFTFQMTKKMQIPLLYAESIIGIEGRRISDIRRVVEQSSR</sequence>
<comment type="caution">
    <text evidence="2">The sequence shown here is derived from an EMBL/GenBank/DDBJ whole genome shotgun (WGS) entry which is preliminary data.</text>
</comment>